<keyword evidence="1" id="KW-0472">Membrane</keyword>
<feature type="transmembrane region" description="Helical" evidence="1">
    <location>
        <begin position="89"/>
        <end position="115"/>
    </location>
</feature>
<evidence type="ECO:0000313" key="3">
    <source>
        <dbReference type="WBParaSite" id="Minc3s00316g10044"/>
    </source>
</evidence>
<name>A0A914L7Z5_MELIC</name>
<organism evidence="2 3">
    <name type="scientific">Meloidogyne incognita</name>
    <name type="common">Southern root-knot nematode worm</name>
    <name type="synonym">Oxyuris incognita</name>
    <dbReference type="NCBI Taxonomy" id="6306"/>
    <lineage>
        <taxon>Eukaryota</taxon>
        <taxon>Metazoa</taxon>
        <taxon>Ecdysozoa</taxon>
        <taxon>Nematoda</taxon>
        <taxon>Chromadorea</taxon>
        <taxon>Rhabditida</taxon>
        <taxon>Tylenchina</taxon>
        <taxon>Tylenchomorpha</taxon>
        <taxon>Tylenchoidea</taxon>
        <taxon>Meloidogynidae</taxon>
        <taxon>Meloidogyninae</taxon>
        <taxon>Meloidogyne</taxon>
        <taxon>Meloidogyne incognita group</taxon>
    </lineage>
</organism>
<dbReference type="Proteomes" id="UP000887563">
    <property type="component" value="Unplaced"/>
</dbReference>
<accession>A0A914L7Z5</accession>
<proteinExistence type="predicted"/>
<protein>
    <submittedName>
        <fullName evidence="3">Uncharacterized protein</fullName>
    </submittedName>
</protein>
<keyword evidence="1" id="KW-1133">Transmembrane helix</keyword>
<keyword evidence="1" id="KW-0812">Transmembrane</keyword>
<feature type="transmembrane region" description="Helical" evidence="1">
    <location>
        <begin position="12"/>
        <end position="35"/>
    </location>
</feature>
<dbReference type="WBParaSite" id="Minc3s00316g10044">
    <property type="protein sequence ID" value="Minc3s00316g10044"/>
    <property type="gene ID" value="Minc3s00316g10044"/>
</dbReference>
<evidence type="ECO:0000313" key="2">
    <source>
        <dbReference type="Proteomes" id="UP000887563"/>
    </source>
</evidence>
<dbReference type="AlphaFoldDB" id="A0A914L7Z5"/>
<reference evidence="3" key="1">
    <citation type="submission" date="2022-11" db="UniProtKB">
        <authorList>
            <consortium name="WormBaseParasite"/>
        </authorList>
    </citation>
    <scope>IDENTIFICATION</scope>
</reference>
<evidence type="ECO:0000256" key="1">
    <source>
        <dbReference type="SAM" id="Phobius"/>
    </source>
</evidence>
<keyword evidence="2" id="KW-1185">Reference proteome</keyword>
<sequence>MRARPCSSWPADVGGVFFMLFWMVVFNMLFNKWWWSNSNGCLKTAADSTQWTTTLMDWSICFMVEGGVLGLPAVDGWRTCFWMLGGQYAFVWLVNMLLGGWRTCYGWSICFWFGATPVQLRLCGAQHGGLAVSTLQLALVRKILILNKKMAKIKCASAFLLFCSLFFHLSLSFVFVHSHLNRLFNFSLFF</sequence>
<feature type="transmembrane region" description="Helical" evidence="1">
    <location>
        <begin position="158"/>
        <end position="180"/>
    </location>
</feature>